<dbReference type="InterPro" id="IPR006641">
    <property type="entry name" value="YqgF/RNaseH-like_dom"/>
</dbReference>
<dbReference type="PANTHER" id="PTHR33317:SF4">
    <property type="entry name" value="POLYNUCLEOTIDYL TRANSFERASE, RIBONUCLEASE H-LIKE SUPERFAMILY PROTEIN"/>
    <property type="match status" value="1"/>
</dbReference>
<dbReference type="EMBL" id="MFLA01000032">
    <property type="protein sequence ID" value="OGG58569.1"/>
    <property type="molecule type" value="Genomic_DNA"/>
</dbReference>
<dbReference type="HAMAP" id="MF_00651">
    <property type="entry name" value="Nuclease_YqgF"/>
    <property type="match status" value="1"/>
</dbReference>
<proteinExistence type="inferred from homology"/>
<dbReference type="GO" id="GO:0004518">
    <property type="term" value="F:nuclease activity"/>
    <property type="evidence" value="ECO:0007669"/>
    <property type="project" value="UniProtKB-KW"/>
</dbReference>
<dbReference type="CDD" id="cd16964">
    <property type="entry name" value="YqgF"/>
    <property type="match status" value="1"/>
</dbReference>
<gene>
    <name evidence="7" type="ORF">A2765_02490</name>
</gene>
<organism evidence="7 8">
    <name type="scientific">Candidatus Kaiserbacteria bacterium RIFCSPHIGHO2_01_FULL_56_24</name>
    <dbReference type="NCBI Taxonomy" id="1798487"/>
    <lineage>
        <taxon>Bacteria</taxon>
        <taxon>Candidatus Kaiseribacteriota</taxon>
    </lineage>
</organism>
<evidence type="ECO:0000256" key="1">
    <source>
        <dbReference type="ARBA" id="ARBA00022490"/>
    </source>
</evidence>
<keyword evidence="1 5" id="KW-0963">Cytoplasm</keyword>
<evidence type="ECO:0000256" key="3">
    <source>
        <dbReference type="ARBA" id="ARBA00022722"/>
    </source>
</evidence>
<evidence type="ECO:0000256" key="5">
    <source>
        <dbReference type="HAMAP-Rule" id="MF_00651"/>
    </source>
</evidence>
<evidence type="ECO:0000259" key="6">
    <source>
        <dbReference type="SMART" id="SM00732"/>
    </source>
</evidence>
<dbReference type="Proteomes" id="UP000176377">
    <property type="component" value="Unassembled WGS sequence"/>
</dbReference>
<comment type="subcellular location">
    <subcellularLocation>
        <location evidence="5">Cytoplasm</location>
    </subcellularLocation>
</comment>
<dbReference type="GO" id="GO:0005829">
    <property type="term" value="C:cytosol"/>
    <property type="evidence" value="ECO:0007669"/>
    <property type="project" value="TreeGrafter"/>
</dbReference>
<keyword evidence="4 5" id="KW-0378">Hydrolase</keyword>
<dbReference type="SUPFAM" id="SSF53098">
    <property type="entry name" value="Ribonuclease H-like"/>
    <property type="match status" value="1"/>
</dbReference>
<dbReference type="InterPro" id="IPR012337">
    <property type="entry name" value="RNaseH-like_sf"/>
</dbReference>
<feature type="domain" description="YqgF/RNase H-like" evidence="6">
    <location>
        <begin position="1"/>
        <end position="99"/>
    </location>
</feature>
<dbReference type="InterPro" id="IPR037027">
    <property type="entry name" value="YqgF/RNaseH-like_dom_sf"/>
</dbReference>
<dbReference type="AlphaFoldDB" id="A0A1F6DAY1"/>
<keyword evidence="3 5" id="KW-0540">Nuclease</keyword>
<dbReference type="Pfam" id="PF03652">
    <property type="entry name" value="RuvX"/>
    <property type="match status" value="1"/>
</dbReference>
<comment type="caution">
    <text evidence="7">The sequence shown here is derived from an EMBL/GenBank/DDBJ whole genome shotgun (WGS) entry which is preliminary data.</text>
</comment>
<sequence length="131" mass="14600">MRYLGIDYGAKRIGIAISDEKGGFAFPRETIPNDFSAIDRIEKIVKQERVGAIIIGDARAVNGVENQITSETEAFAKSLEHHIRIPVHTSWEAWSSVEAARFAPKGKEHDDAAAAAVILQRYLDTLHREEE</sequence>
<dbReference type="SMART" id="SM00732">
    <property type="entry name" value="YqgFc"/>
    <property type="match status" value="1"/>
</dbReference>
<dbReference type="Gene3D" id="3.30.420.140">
    <property type="entry name" value="YqgF/RNase H-like domain"/>
    <property type="match status" value="1"/>
</dbReference>
<evidence type="ECO:0000313" key="8">
    <source>
        <dbReference type="Proteomes" id="UP000176377"/>
    </source>
</evidence>
<protein>
    <recommendedName>
        <fullName evidence="5">Putative pre-16S rRNA nuclease</fullName>
        <ecNumber evidence="5">3.1.-.-</ecNumber>
    </recommendedName>
</protein>
<reference evidence="7 8" key="1">
    <citation type="journal article" date="2016" name="Nat. Commun.">
        <title>Thousands of microbial genomes shed light on interconnected biogeochemical processes in an aquifer system.</title>
        <authorList>
            <person name="Anantharaman K."/>
            <person name="Brown C.T."/>
            <person name="Hug L.A."/>
            <person name="Sharon I."/>
            <person name="Castelle C.J."/>
            <person name="Probst A.J."/>
            <person name="Thomas B.C."/>
            <person name="Singh A."/>
            <person name="Wilkins M.J."/>
            <person name="Karaoz U."/>
            <person name="Brodie E.L."/>
            <person name="Williams K.H."/>
            <person name="Hubbard S.S."/>
            <person name="Banfield J.F."/>
        </authorList>
    </citation>
    <scope>NUCLEOTIDE SEQUENCE [LARGE SCALE GENOMIC DNA]</scope>
</reference>
<dbReference type="PANTHER" id="PTHR33317">
    <property type="entry name" value="POLYNUCLEOTIDYL TRANSFERASE, RIBONUCLEASE H-LIKE SUPERFAMILY PROTEIN"/>
    <property type="match status" value="1"/>
</dbReference>
<comment type="function">
    <text evidence="5">Could be a nuclease involved in processing of the 5'-end of pre-16S rRNA.</text>
</comment>
<keyword evidence="2 5" id="KW-0690">Ribosome biogenesis</keyword>
<dbReference type="GO" id="GO:0016788">
    <property type="term" value="F:hydrolase activity, acting on ester bonds"/>
    <property type="evidence" value="ECO:0007669"/>
    <property type="project" value="UniProtKB-UniRule"/>
</dbReference>
<dbReference type="NCBIfam" id="TIGR00250">
    <property type="entry name" value="RNAse_H_YqgF"/>
    <property type="match status" value="1"/>
</dbReference>
<evidence type="ECO:0000256" key="2">
    <source>
        <dbReference type="ARBA" id="ARBA00022517"/>
    </source>
</evidence>
<evidence type="ECO:0000313" key="7">
    <source>
        <dbReference type="EMBL" id="OGG58569.1"/>
    </source>
</evidence>
<accession>A0A1F6DAY1</accession>
<comment type="similarity">
    <text evidence="5">Belongs to the YqgF HJR family.</text>
</comment>
<name>A0A1F6DAY1_9BACT</name>
<dbReference type="InterPro" id="IPR005227">
    <property type="entry name" value="YqgF"/>
</dbReference>
<dbReference type="EC" id="3.1.-.-" evidence="5"/>
<dbReference type="GO" id="GO:0000967">
    <property type="term" value="P:rRNA 5'-end processing"/>
    <property type="evidence" value="ECO:0007669"/>
    <property type="project" value="UniProtKB-UniRule"/>
</dbReference>
<evidence type="ECO:0000256" key="4">
    <source>
        <dbReference type="ARBA" id="ARBA00022801"/>
    </source>
</evidence>